<dbReference type="InterPro" id="IPR025110">
    <property type="entry name" value="AMP-bd_C"/>
</dbReference>
<comment type="caution">
    <text evidence="3">The sequence shown here is derived from an EMBL/GenBank/DDBJ whole genome shotgun (WGS) entry which is preliminary data.</text>
</comment>
<evidence type="ECO:0000259" key="1">
    <source>
        <dbReference type="Pfam" id="PF00501"/>
    </source>
</evidence>
<gene>
    <name evidence="3" type="ORF">GSY69_06005</name>
</gene>
<dbReference type="InterPro" id="IPR000873">
    <property type="entry name" value="AMP-dep_synth/lig_dom"/>
</dbReference>
<sequence length="541" mass="58666">MYPGKWAAQTPDKPAVIMADTGAQLSYAQLEERSLRLANHFRAAGLGVGDHVAVIAENRFEIIEAYWAAQRSGVLITVVNRHLTPSEVSYIVHDCDAAIVLVSRTLEHAYALIEACADVPEIIVIGGSSAPDRGVGADGVDGGGAERPLLDYEAVLAAASPERPDYEARGDDMLYSSGTTGRPKGILPAPLDQPVEDPNVAIVQLFTKLLGFNRDTVYLSPAPLYHAAPIRFVMTTHAQGGTAVIMPRFEEREALTVIERYRVTHSQWVPTMFVRMLKLPEEVRRAADTSSLRVAVHAAAPCPVEVKRAMIEWWGPVIWEYYAATEANGVTAISSEDALAHPGSVGRDGLKGIAHICGPDGEELPPGEAGVIYFENDKAFEYSKDADKTAGTRHPDHPTWTAIGDLGWMDEDRFLYLADRQRFLISSGGVNIYPQEIENELALLPALSDVAVVGEPDEELGQIVVAYATAADPSSADDADPQAAAEALAADVVAHLRDRLARFKIPRVLCVVDELPRTPTGKLVKRNLDPARVRARVPLRA</sequence>
<dbReference type="AlphaFoldDB" id="A0A6N9H6G4"/>
<dbReference type="InterPro" id="IPR045851">
    <property type="entry name" value="AMP-bd_C_sf"/>
</dbReference>
<dbReference type="PANTHER" id="PTHR43767:SF1">
    <property type="entry name" value="NONRIBOSOMAL PEPTIDE SYNTHASE PES1 (EUROFUNG)-RELATED"/>
    <property type="match status" value="1"/>
</dbReference>
<dbReference type="SUPFAM" id="SSF56801">
    <property type="entry name" value="Acetyl-CoA synthetase-like"/>
    <property type="match status" value="1"/>
</dbReference>
<reference evidence="3 4" key="1">
    <citation type="submission" date="2020-01" db="EMBL/GenBank/DDBJ databases">
        <authorList>
            <person name="Deng T."/>
        </authorList>
    </citation>
    <scope>NUCLEOTIDE SEQUENCE [LARGE SCALE GENOMIC DNA]</scope>
    <source>
        <strain evidence="3 4">5221</strain>
    </source>
</reference>
<keyword evidence="4" id="KW-1185">Reference proteome</keyword>
<dbReference type="Pfam" id="PF00501">
    <property type="entry name" value="AMP-binding"/>
    <property type="match status" value="1"/>
</dbReference>
<dbReference type="InterPro" id="IPR042099">
    <property type="entry name" value="ANL_N_sf"/>
</dbReference>
<dbReference type="Proteomes" id="UP000469215">
    <property type="component" value="Unassembled WGS sequence"/>
</dbReference>
<dbReference type="Gene3D" id="3.30.300.30">
    <property type="match status" value="1"/>
</dbReference>
<dbReference type="InterPro" id="IPR050237">
    <property type="entry name" value="ATP-dep_AMP-bd_enzyme"/>
</dbReference>
<name>A0A6N9H6G4_9MICO</name>
<dbReference type="GO" id="GO:0016878">
    <property type="term" value="F:acid-thiol ligase activity"/>
    <property type="evidence" value="ECO:0007669"/>
    <property type="project" value="UniProtKB-ARBA"/>
</dbReference>
<dbReference type="EMBL" id="WWEQ01000018">
    <property type="protein sequence ID" value="MYM19533.1"/>
    <property type="molecule type" value="Genomic_DNA"/>
</dbReference>
<dbReference type="InterPro" id="IPR020845">
    <property type="entry name" value="AMP-binding_CS"/>
</dbReference>
<protein>
    <submittedName>
        <fullName evidence="3">AMP-binding protein</fullName>
    </submittedName>
</protein>
<evidence type="ECO:0000313" key="4">
    <source>
        <dbReference type="Proteomes" id="UP000469215"/>
    </source>
</evidence>
<dbReference type="PROSITE" id="PS00455">
    <property type="entry name" value="AMP_BINDING"/>
    <property type="match status" value="1"/>
</dbReference>
<dbReference type="RefSeq" id="WP_160952963.1">
    <property type="nucleotide sequence ID" value="NZ_WWEQ01000018.1"/>
</dbReference>
<evidence type="ECO:0000313" key="3">
    <source>
        <dbReference type="EMBL" id="MYM19533.1"/>
    </source>
</evidence>
<dbReference type="Pfam" id="PF13193">
    <property type="entry name" value="AMP-binding_C"/>
    <property type="match status" value="1"/>
</dbReference>
<feature type="domain" description="AMP-binding enzyme C-terminal" evidence="2">
    <location>
        <begin position="436"/>
        <end position="522"/>
    </location>
</feature>
<feature type="domain" description="AMP-dependent synthetase/ligase" evidence="1">
    <location>
        <begin position="5"/>
        <end position="376"/>
    </location>
</feature>
<dbReference type="PANTHER" id="PTHR43767">
    <property type="entry name" value="LONG-CHAIN-FATTY-ACID--COA LIGASE"/>
    <property type="match status" value="1"/>
</dbReference>
<evidence type="ECO:0000259" key="2">
    <source>
        <dbReference type="Pfam" id="PF13193"/>
    </source>
</evidence>
<organism evidence="3 4">
    <name type="scientific">Brevibacterium rongguiense</name>
    <dbReference type="NCBI Taxonomy" id="2695267"/>
    <lineage>
        <taxon>Bacteria</taxon>
        <taxon>Bacillati</taxon>
        <taxon>Actinomycetota</taxon>
        <taxon>Actinomycetes</taxon>
        <taxon>Micrococcales</taxon>
        <taxon>Brevibacteriaceae</taxon>
        <taxon>Brevibacterium</taxon>
    </lineage>
</organism>
<dbReference type="Gene3D" id="3.40.50.12780">
    <property type="entry name" value="N-terminal domain of ligase-like"/>
    <property type="match status" value="1"/>
</dbReference>
<proteinExistence type="predicted"/>
<accession>A0A6N9H6G4</accession>